<dbReference type="InterPro" id="IPR019307">
    <property type="entry name" value="RNA-bd_AU-1/RNase_E/G"/>
</dbReference>
<evidence type="ECO:0000313" key="7">
    <source>
        <dbReference type="EMBL" id="MBH0230011.1"/>
    </source>
</evidence>
<protein>
    <submittedName>
        <fullName evidence="7">Ribonuclease E/G</fullName>
    </submittedName>
</protein>
<evidence type="ECO:0000256" key="1">
    <source>
        <dbReference type="ARBA" id="ARBA00001946"/>
    </source>
</evidence>
<dbReference type="EMBL" id="JADZSC010000001">
    <property type="protein sequence ID" value="MBH0230011.1"/>
    <property type="molecule type" value="Genomic_DNA"/>
</dbReference>
<evidence type="ECO:0000256" key="2">
    <source>
        <dbReference type="ARBA" id="ARBA00022723"/>
    </source>
</evidence>
<gene>
    <name evidence="7" type="ORF">H0267_07255</name>
</gene>
<dbReference type="AlphaFoldDB" id="A0A931MV48"/>
<sequence length="473" mass="54431">MREISIHTNTTEHSGIVMEEGEIREYVMERPGDSILTGSIFLGKVTNIDRGLQAAFVDIGRDQAAFLRNESIPWSEGGIQQSVKEGESIFLQVVKEPLGNKGPKVTADLTLPGSFAVYQPFGKRVSVSKRIEDARAEKYRDMLQGHLEDEEGCILRTSAATVSMDELAEEITHLRRRWKQIFEANKNGRPKIIWEDRIIPDQLIRKYPLESITSIIVDQVETSRYIKETFPALSERVVWEKNPRVNINGLQKELIHPIIEVEGGAQLVIDRTEAMTVIDVNSYKYKGKTLSHQQAYEINCRAAEAVQKQIRLRNLSGMILIDFISMNDKRSQERLVQYVRKLMKNDPVKSKVLGMTRLGILEMTRKREWTEPPRYLAKEPKFEFNVESHVYQLERELLSKNRNNAEAILVAVNPDIYDLKKRLLSERISSKIPQELFVRQDVSIPAFQIELEGSEDMVHEAIERRGYHVDNLF</sequence>
<keyword evidence="3" id="KW-0378">Hydrolase</keyword>
<keyword evidence="5" id="KW-0694">RNA-binding</keyword>
<dbReference type="GO" id="GO:0016787">
    <property type="term" value="F:hydrolase activity"/>
    <property type="evidence" value="ECO:0007669"/>
    <property type="project" value="UniProtKB-KW"/>
</dbReference>
<comment type="caution">
    <text evidence="7">The sequence shown here is derived from an EMBL/GenBank/DDBJ whole genome shotgun (WGS) entry which is preliminary data.</text>
</comment>
<accession>A0A931MV48</accession>
<keyword evidence="2" id="KW-0479">Metal-binding</keyword>
<evidence type="ECO:0000256" key="3">
    <source>
        <dbReference type="ARBA" id="ARBA00022801"/>
    </source>
</evidence>
<comment type="cofactor">
    <cofactor evidence="1">
        <name>Mg(2+)</name>
        <dbReference type="ChEBI" id="CHEBI:18420"/>
    </cofactor>
</comment>
<dbReference type="SUPFAM" id="SSF50249">
    <property type="entry name" value="Nucleic acid-binding proteins"/>
    <property type="match status" value="1"/>
</dbReference>
<dbReference type="GO" id="GO:0003723">
    <property type="term" value="F:RNA binding"/>
    <property type="evidence" value="ECO:0007669"/>
    <property type="project" value="UniProtKB-KW"/>
</dbReference>
<evidence type="ECO:0000259" key="6">
    <source>
        <dbReference type="Pfam" id="PF10150"/>
    </source>
</evidence>
<dbReference type="CDD" id="cd04453">
    <property type="entry name" value="S1_RNase_E"/>
    <property type="match status" value="1"/>
</dbReference>
<keyword evidence="4" id="KW-0460">Magnesium</keyword>
<evidence type="ECO:0000256" key="4">
    <source>
        <dbReference type="ARBA" id="ARBA00022842"/>
    </source>
</evidence>
<dbReference type="Pfam" id="PF10150">
    <property type="entry name" value="RNase_E_G"/>
    <property type="match status" value="1"/>
</dbReference>
<feature type="domain" description="RNA-binding protein AU-1/Ribonuclease E/G" evidence="6">
    <location>
        <begin position="110"/>
        <end position="367"/>
    </location>
</feature>
<name>A0A931MV48_9BACI</name>
<dbReference type="Proteomes" id="UP000614490">
    <property type="component" value="Unassembled WGS sequence"/>
</dbReference>
<dbReference type="GO" id="GO:0004540">
    <property type="term" value="F:RNA nuclease activity"/>
    <property type="evidence" value="ECO:0007669"/>
    <property type="project" value="InterPro"/>
</dbReference>
<dbReference type="PANTHER" id="PTHR30001:SF0">
    <property type="entry name" value="RIBONUCLEASE G"/>
    <property type="match status" value="1"/>
</dbReference>
<reference evidence="7 8" key="1">
    <citation type="journal article" date="2005" name="Int. J. Syst. Evol. Microbiol.">
        <title>Halobacillus yeomjeoni sp. nov., isolated from a marine solar saltern in Korea.</title>
        <authorList>
            <person name="Yoon J.H."/>
            <person name="Kang S.J."/>
            <person name="Lee C.H."/>
            <person name="Oh H.W."/>
            <person name="Oh T.K."/>
        </authorList>
    </citation>
    <scope>NUCLEOTIDE SEQUENCE [LARGE SCALE GENOMIC DNA]</scope>
    <source>
        <strain evidence="7 8">KCTC 3957</strain>
    </source>
</reference>
<dbReference type="PANTHER" id="PTHR30001">
    <property type="entry name" value="RIBONUCLEASE"/>
    <property type="match status" value="1"/>
</dbReference>
<proteinExistence type="predicted"/>
<dbReference type="RefSeq" id="WP_197316584.1">
    <property type="nucleotide sequence ID" value="NZ_JADZSC010000001.1"/>
</dbReference>
<dbReference type="InterPro" id="IPR004659">
    <property type="entry name" value="RNase_E/G"/>
</dbReference>
<dbReference type="Gene3D" id="2.40.50.140">
    <property type="entry name" value="Nucleic acid-binding proteins"/>
    <property type="match status" value="1"/>
</dbReference>
<dbReference type="GO" id="GO:0046872">
    <property type="term" value="F:metal ion binding"/>
    <property type="evidence" value="ECO:0007669"/>
    <property type="project" value="UniProtKB-KW"/>
</dbReference>
<evidence type="ECO:0000256" key="5">
    <source>
        <dbReference type="ARBA" id="ARBA00022884"/>
    </source>
</evidence>
<dbReference type="InterPro" id="IPR012340">
    <property type="entry name" value="NA-bd_OB-fold"/>
</dbReference>
<keyword evidence="8" id="KW-1185">Reference proteome</keyword>
<dbReference type="GO" id="GO:0005737">
    <property type="term" value="C:cytoplasm"/>
    <property type="evidence" value="ECO:0007669"/>
    <property type="project" value="TreeGrafter"/>
</dbReference>
<organism evidence="7 8">
    <name type="scientific">Halobacillus yeomjeoni</name>
    <dbReference type="NCBI Taxonomy" id="311194"/>
    <lineage>
        <taxon>Bacteria</taxon>
        <taxon>Bacillati</taxon>
        <taxon>Bacillota</taxon>
        <taxon>Bacilli</taxon>
        <taxon>Bacillales</taxon>
        <taxon>Bacillaceae</taxon>
        <taxon>Halobacillus</taxon>
    </lineage>
</organism>
<evidence type="ECO:0000313" key="8">
    <source>
        <dbReference type="Proteomes" id="UP000614490"/>
    </source>
</evidence>
<dbReference type="GO" id="GO:0006364">
    <property type="term" value="P:rRNA processing"/>
    <property type="evidence" value="ECO:0007669"/>
    <property type="project" value="TreeGrafter"/>
</dbReference>